<gene>
    <name evidence="1" type="ORF">RFULGI_LOCUS1990</name>
</gene>
<dbReference type="Proteomes" id="UP000789396">
    <property type="component" value="Unassembled WGS sequence"/>
</dbReference>
<protein>
    <submittedName>
        <fullName evidence="1">14904_t:CDS:1</fullName>
    </submittedName>
</protein>
<keyword evidence="2" id="KW-1185">Reference proteome</keyword>
<evidence type="ECO:0000313" key="1">
    <source>
        <dbReference type="EMBL" id="CAG8491174.1"/>
    </source>
</evidence>
<sequence>MEAREAYKDESPEIRSTNVTHAPYKFSRIWKFTEFTEFTYGYPRNWEEDLRWNPSNPINYVVKSVFLYMGKLKFSEFGQDVALQNVSIGIQPTL</sequence>
<name>A0A9N8WJH5_9GLOM</name>
<accession>A0A9N8WJH5</accession>
<reference evidence="1" key="1">
    <citation type="submission" date="2021-06" db="EMBL/GenBank/DDBJ databases">
        <authorList>
            <person name="Kallberg Y."/>
            <person name="Tangrot J."/>
            <person name="Rosling A."/>
        </authorList>
    </citation>
    <scope>NUCLEOTIDE SEQUENCE</scope>
    <source>
        <strain evidence="1">IN212</strain>
    </source>
</reference>
<organism evidence="1 2">
    <name type="scientific">Racocetra fulgida</name>
    <dbReference type="NCBI Taxonomy" id="60492"/>
    <lineage>
        <taxon>Eukaryota</taxon>
        <taxon>Fungi</taxon>
        <taxon>Fungi incertae sedis</taxon>
        <taxon>Mucoromycota</taxon>
        <taxon>Glomeromycotina</taxon>
        <taxon>Glomeromycetes</taxon>
        <taxon>Diversisporales</taxon>
        <taxon>Gigasporaceae</taxon>
        <taxon>Racocetra</taxon>
    </lineage>
</organism>
<comment type="caution">
    <text evidence="1">The sequence shown here is derived from an EMBL/GenBank/DDBJ whole genome shotgun (WGS) entry which is preliminary data.</text>
</comment>
<evidence type="ECO:0000313" key="2">
    <source>
        <dbReference type="Proteomes" id="UP000789396"/>
    </source>
</evidence>
<dbReference type="EMBL" id="CAJVPZ010001379">
    <property type="protein sequence ID" value="CAG8491174.1"/>
    <property type="molecule type" value="Genomic_DNA"/>
</dbReference>
<proteinExistence type="predicted"/>
<dbReference type="AlphaFoldDB" id="A0A9N8WJH5"/>